<dbReference type="VEuPathDB" id="FungiDB:SPRG_01836"/>
<gene>
    <name evidence="2" type="ORF">SPRG_01836</name>
</gene>
<evidence type="ECO:0000313" key="2">
    <source>
        <dbReference type="EMBL" id="KDO33020.1"/>
    </source>
</evidence>
<reference evidence="2 3" key="1">
    <citation type="journal article" date="2013" name="PLoS Genet.">
        <title>Distinctive expansion of potential virulence genes in the genome of the oomycete fish pathogen Saprolegnia parasitica.</title>
        <authorList>
            <person name="Jiang R.H."/>
            <person name="de Bruijn I."/>
            <person name="Haas B.J."/>
            <person name="Belmonte R."/>
            <person name="Lobach L."/>
            <person name="Christie J."/>
            <person name="van den Ackerveken G."/>
            <person name="Bottin A."/>
            <person name="Bulone V."/>
            <person name="Diaz-Moreno S.M."/>
            <person name="Dumas B."/>
            <person name="Fan L."/>
            <person name="Gaulin E."/>
            <person name="Govers F."/>
            <person name="Grenville-Briggs L.J."/>
            <person name="Horner N.R."/>
            <person name="Levin J.Z."/>
            <person name="Mammella M."/>
            <person name="Meijer H.J."/>
            <person name="Morris P."/>
            <person name="Nusbaum C."/>
            <person name="Oome S."/>
            <person name="Phillips A.J."/>
            <person name="van Rooyen D."/>
            <person name="Rzeszutek E."/>
            <person name="Saraiva M."/>
            <person name="Secombes C.J."/>
            <person name="Seidl M.F."/>
            <person name="Snel B."/>
            <person name="Stassen J.H."/>
            <person name="Sykes S."/>
            <person name="Tripathy S."/>
            <person name="van den Berg H."/>
            <person name="Vega-Arreguin J.C."/>
            <person name="Wawra S."/>
            <person name="Young S.K."/>
            <person name="Zeng Q."/>
            <person name="Dieguez-Uribeondo J."/>
            <person name="Russ C."/>
            <person name="Tyler B.M."/>
            <person name="van West P."/>
        </authorList>
    </citation>
    <scope>NUCLEOTIDE SEQUENCE [LARGE SCALE GENOMIC DNA]</scope>
    <source>
        <strain evidence="2 3">CBS 223.65</strain>
    </source>
</reference>
<dbReference type="OrthoDB" id="66498at2759"/>
<dbReference type="GeneID" id="24124414"/>
<dbReference type="Proteomes" id="UP000030745">
    <property type="component" value="Unassembled WGS sequence"/>
</dbReference>
<evidence type="ECO:0000256" key="1">
    <source>
        <dbReference type="SAM" id="MobiDB-lite"/>
    </source>
</evidence>
<sequence>MVAVPWTTKVEFFAQFRQRMGHCRMIKTFKVPNDDNWPLAMRSYNLGGAAHNLRSLALTHASECFQQLDELGFPWSLEPNHFRMPVFATAATGVVPRFEKHVKLVKLEWLVQALQTYQDHHGDLEVPVDFAVPLGDEGQPELANVALAYAPRVLRSHFYWLGSVEADVLHDLGLFRELLTWPCVLRLLSCFQNNVGGRSVPRDFCVPLDAAWPEEHHGFGLGQLVWYLGIKYDVLPEDKRLAIYKMQLDFNSPTTWARTVRGLCHYAHVNESTSVPNGFEVPLTPDWPSDLHGLHLGQLYQQLTQAMALHLLPPTTKADVDAILAAVAARTDDDVGPRELLPSATELRDHAALYAELPSPIRRAWTVVIEALTTFFGLFGHVDVPFDFIVPTTASWPWPVARRGLELGAIVVSLRTVALDPMQKASLDALGFDSVARHHDATVAEAADNVENDDITLYGLAIYRRVTKVAQVDQRYVIEADPEKWPEKLHGYQLGFQLHTLRHQPPVFYEEFEAKLKTVGYAWPCTTMRSPRSARCLKRTTIPQGLTHRHAFHVHTVKLATLVAALKTYASKVGPLDAMEDDFVVPETDKAWPVDSRDIVLSRVLPALRYHWFELEPKDEKRVRALGLFADIPPFDDFLKLVTRLTRHDETSTIPFDFIVPTGPPSSTSRWSGAPLGELAWTLGLRMHCLSDAKKEKLNKIQFEFNTPATWARVVQGLETYCSLEGSIDVPESYEVPRTPEWPGDLHGMRLGHGVKFLMAARYMLMLPNDTDDAVKTLAAPVVRTPLRWDELVRNYARVQGTVAASPNDGVDVGMHRRSSEPPASQPVPSFAPDLLDRASVVQRATSDGNADADVNDDDVDMGFEVDDDQRDGSFGDLSPNEIGVDTIDEPRFVAPFFEEGDDVPLHAVSGHSLVVQRSPSICDADIGRMGDIERPANGDNPDGDQGNVLDTGNSISHDAGQEFQEHAAAARKTTRRANTFGSRRQGQRELEGAPALFQQVARRTLVQRTVFEQDVPWFSQPPRISAVPGPPYVFVPRHTDLPDDDPASPITEAVV</sequence>
<feature type="region of interest" description="Disordered" evidence="1">
    <location>
        <begin position="807"/>
        <end position="832"/>
    </location>
</feature>
<dbReference type="KEGG" id="spar:SPRG_01836"/>
<feature type="region of interest" description="Disordered" evidence="1">
    <location>
        <begin position="934"/>
        <end position="957"/>
    </location>
</feature>
<proteinExistence type="predicted"/>
<dbReference type="OMA" id="PTTWART"/>
<dbReference type="PANTHER" id="PTHR37066">
    <property type="entry name" value="HELICASE-ASSOCIATED"/>
    <property type="match status" value="1"/>
</dbReference>
<keyword evidence="3" id="KW-1185">Reference proteome</keyword>
<protein>
    <recommendedName>
        <fullName evidence="4">Helicase-associated domain-containing protein</fullName>
    </recommendedName>
</protein>
<dbReference type="EMBL" id="KK583193">
    <property type="protein sequence ID" value="KDO33020.1"/>
    <property type="molecule type" value="Genomic_DNA"/>
</dbReference>
<organism evidence="2 3">
    <name type="scientific">Saprolegnia parasitica (strain CBS 223.65)</name>
    <dbReference type="NCBI Taxonomy" id="695850"/>
    <lineage>
        <taxon>Eukaryota</taxon>
        <taxon>Sar</taxon>
        <taxon>Stramenopiles</taxon>
        <taxon>Oomycota</taxon>
        <taxon>Saprolegniomycetes</taxon>
        <taxon>Saprolegniales</taxon>
        <taxon>Saprolegniaceae</taxon>
        <taxon>Saprolegnia</taxon>
    </lineage>
</organism>
<dbReference type="PANTHER" id="PTHR37066:SF1">
    <property type="entry name" value="LNS2_PITP DOMAIN-CONTAINING PROTEIN"/>
    <property type="match status" value="1"/>
</dbReference>
<evidence type="ECO:0008006" key="4">
    <source>
        <dbReference type="Google" id="ProtNLM"/>
    </source>
</evidence>
<dbReference type="RefSeq" id="XP_012195792.1">
    <property type="nucleotide sequence ID" value="XM_012340402.1"/>
</dbReference>
<accession>A0A067CUS9</accession>
<name>A0A067CUS9_SAPPC</name>
<dbReference type="AlphaFoldDB" id="A0A067CUS9"/>
<evidence type="ECO:0000313" key="3">
    <source>
        <dbReference type="Proteomes" id="UP000030745"/>
    </source>
</evidence>